<accession>A0ACC1T6I4</accession>
<keyword evidence="2" id="KW-1185">Reference proteome</keyword>
<evidence type="ECO:0000313" key="1">
    <source>
        <dbReference type="EMBL" id="KAJ3554220.1"/>
    </source>
</evidence>
<sequence>MTAATSPRIRFLSHSDDEIVTVEFMQAVQLLGRYVGAGPRTVGEIKRAVAARWLESRPPAHREALLPQHRMASEQETYLAVLKASYDYDPQPDAEDELAIKENQLLFLLERTDDDWWRVKIKPDSQDEDAPSGLVPSAYVEPAPHISVVKALYDYEAQQSTELSVHEDDVLYVFGKEEEWLLVQSQKEDKKVGYVPGNYVEETSAEGDSNETSAPSSPPVPDVTTIVVPDSPPKPAYKDPVELVNSSKAKAQATPVETWSISEVDKKGKKKKGTLGVGNGAMFFASEADKTPVQKWQTTDIQSTRLEKSKHVHVEIGGSSPVSLHFHAGSKDVADAILAKIEEARTVSSPGSSPSLGTPTAVATAEPIERPRSAAKSVHFDNSEPEIIPPREVDEDADDDDEEAAGRHGDGGERAVVLYDFTADGDDEMTVHEGETLLVLERDTDEWWKCRNMEGDEGVVPANYLELVEGSGGSSTTSAAPARDYEAEEPATRTKERDSEEQERKEREEAERKEKERKKAEAEQRAKAAAAAAEADRRRREQEREKQREKEKERERAAATAAEERERQRRSSESSRSSRDRRNGDSSGSRSSTDKRPPPSENVRTWHDRTGQFRVDAAFLGFANGKIRLHKVNGVIIEVPQEKMSSEDMRYVEKMMSRQRERESPASPRSRTSDDEPLELRRRSLQPQARPSSDRKKAPTVDWFEFFLNAGCDVDDCTRYAASFERDKIDEAILPDITDY</sequence>
<gene>
    <name evidence="1" type="ORF">NM688_g3224</name>
</gene>
<reference evidence="1" key="1">
    <citation type="submission" date="2022-07" db="EMBL/GenBank/DDBJ databases">
        <title>Genome Sequence of Phlebia brevispora.</title>
        <authorList>
            <person name="Buettner E."/>
        </authorList>
    </citation>
    <scope>NUCLEOTIDE SEQUENCE</scope>
    <source>
        <strain evidence="1">MPL23</strain>
    </source>
</reference>
<dbReference type="EMBL" id="JANHOG010000452">
    <property type="protein sequence ID" value="KAJ3554220.1"/>
    <property type="molecule type" value="Genomic_DNA"/>
</dbReference>
<organism evidence="1 2">
    <name type="scientific">Phlebia brevispora</name>
    <dbReference type="NCBI Taxonomy" id="194682"/>
    <lineage>
        <taxon>Eukaryota</taxon>
        <taxon>Fungi</taxon>
        <taxon>Dikarya</taxon>
        <taxon>Basidiomycota</taxon>
        <taxon>Agaricomycotina</taxon>
        <taxon>Agaricomycetes</taxon>
        <taxon>Polyporales</taxon>
        <taxon>Meruliaceae</taxon>
        <taxon>Phlebia</taxon>
    </lineage>
</organism>
<name>A0ACC1T6I4_9APHY</name>
<proteinExistence type="predicted"/>
<protein>
    <submittedName>
        <fullName evidence="1">Uncharacterized protein</fullName>
    </submittedName>
</protein>
<evidence type="ECO:0000313" key="2">
    <source>
        <dbReference type="Proteomes" id="UP001148662"/>
    </source>
</evidence>
<dbReference type="Proteomes" id="UP001148662">
    <property type="component" value="Unassembled WGS sequence"/>
</dbReference>
<comment type="caution">
    <text evidence="1">The sequence shown here is derived from an EMBL/GenBank/DDBJ whole genome shotgun (WGS) entry which is preliminary data.</text>
</comment>